<protein>
    <recommendedName>
        <fullName evidence="6">Tetratricopeptide repeat protein</fullName>
    </recommendedName>
</protein>
<dbReference type="InterPro" id="IPR011990">
    <property type="entry name" value="TPR-like_helical_dom_sf"/>
</dbReference>
<evidence type="ECO:0000256" key="1">
    <source>
        <dbReference type="ARBA" id="ARBA00022737"/>
    </source>
</evidence>
<accession>A0A855XB80</accession>
<dbReference type="PANTHER" id="PTHR44943">
    <property type="entry name" value="CELLULOSE SYNTHASE OPERON PROTEIN C"/>
    <property type="match status" value="1"/>
</dbReference>
<dbReference type="Pfam" id="PF13174">
    <property type="entry name" value="TPR_6"/>
    <property type="match status" value="1"/>
</dbReference>
<sequence length="305" mass="34466">MWEPCDLYEHEKEKRECLQKAMSWCDVGHVYLRLDQKDLAQKAFEEARSTWPNLFEACTGLGQLHAERREYAAAVNLCVAGCTPAIGPAVVCAVVVLRLLGRCQLITALELAEYGTRKLGYSVYLVGTMATVLEKLGETKKARKIMQKLRKKHRKDVDELGFIGDQYMGMNETAPAQEVFAEVIGLSPQNMEYRVKLAELLESSSDAKTAIDAWLEVIKLDGNHELAHRSVGCLLYNSGRYHEAILHFKQAVSLIPDSACNRFLLANCYKMLGHKDLFREQLQMAAGLDKNYEQFLNAEDEDVAW</sequence>
<comment type="caution">
    <text evidence="4">The sequence shown here is derived from an EMBL/GenBank/DDBJ whole genome shotgun (WGS) entry which is preliminary data.</text>
</comment>
<dbReference type="InterPro" id="IPR019734">
    <property type="entry name" value="TPR_rpt"/>
</dbReference>
<name>A0A855XB80_9BACT</name>
<keyword evidence="2 3" id="KW-0802">TPR repeat</keyword>
<dbReference type="Pfam" id="PF14559">
    <property type="entry name" value="TPR_19"/>
    <property type="match status" value="1"/>
</dbReference>
<evidence type="ECO:0008006" key="6">
    <source>
        <dbReference type="Google" id="ProtNLM"/>
    </source>
</evidence>
<reference evidence="4 5" key="1">
    <citation type="journal article" date="2018" name="ISME J.">
        <title>A methanotrophic archaeon couples anaerobic oxidation of methane to Fe(III) reduction.</title>
        <authorList>
            <person name="Cai C."/>
            <person name="Leu A.O."/>
            <person name="Xie G.J."/>
            <person name="Guo J."/>
            <person name="Feng Y."/>
            <person name="Zhao J.X."/>
            <person name="Tyson G.W."/>
            <person name="Yuan Z."/>
            <person name="Hu S."/>
        </authorList>
    </citation>
    <scope>NUCLEOTIDE SEQUENCE [LARGE SCALE GENOMIC DNA]</scope>
    <source>
        <strain evidence="4">FeB_12</strain>
    </source>
</reference>
<evidence type="ECO:0000256" key="2">
    <source>
        <dbReference type="ARBA" id="ARBA00022803"/>
    </source>
</evidence>
<proteinExistence type="predicted"/>
<dbReference type="EMBL" id="PQAP01000021">
    <property type="protein sequence ID" value="PWB74885.1"/>
    <property type="molecule type" value="Genomic_DNA"/>
</dbReference>
<dbReference type="SUPFAM" id="SSF48452">
    <property type="entry name" value="TPR-like"/>
    <property type="match status" value="1"/>
</dbReference>
<dbReference type="Proteomes" id="UP000250918">
    <property type="component" value="Unassembled WGS sequence"/>
</dbReference>
<evidence type="ECO:0000313" key="4">
    <source>
        <dbReference type="EMBL" id="PWB74885.1"/>
    </source>
</evidence>
<dbReference type="PROSITE" id="PS50005">
    <property type="entry name" value="TPR"/>
    <property type="match status" value="2"/>
</dbReference>
<keyword evidence="1" id="KW-0677">Repeat</keyword>
<dbReference type="PANTHER" id="PTHR44943:SF8">
    <property type="entry name" value="TPR REPEAT-CONTAINING PROTEIN MJ0263"/>
    <property type="match status" value="1"/>
</dbReference>
<dbReference type="InterPro" id="IPR051685">
    <property type="entry name" value="Ycf3/AcsC/BcsC/TPR_MFPF"/>
</dbReference>
<feature type="repeat" description="TPR" evidence="3">
    <location>
        <begin position="21"/>
        <end position="54"/>
    </location>
</feature>
<dbReference type="SMART" id="SM00028">
    <property type="entry name" value="TPR"/>
    <property type="match status" value="4"/>
</dbReference>
<evidence type="ECO:0000313" key="5">
    <source>
        <dbReference type="Proteomes" id="UP000250918"/>
    </source>
</evidence>
<organism evidence="4 5">
    <name type="scientific">candidate division GN15 bacterium</name>
    <dbReference type="NCBI Taxonomy" id="2072418"/>
    <lineage>
        <taxon>Bacteria</taxon>
        <taxon>candidate division GN15</taxon>
    </lineage>
</organism>
<evidence type="ECO:0000256" key="3">
    <source>
        <dbReference type="PROSITE-ProRule" id="PRU00339"/>
    </source>
</evidence>
<gene>
    <name evidence="4" type="ORF">C3F09_03195</name>
</gene>
<dbReference type="AlphaFoldDB" id="A0A855XB80"/>
<dbReference type="Pfam" id="PF13432">
    <property type="entry name" value="TPR_16"/>
    <property type="match status" value="1"/>
</dbReference>
<feature type="repeat" description="TPR" evidence="3">
    <location>
        <begin position="225"/>
        <end position="258"/>
    </location>
</feature>
<dbReference type="Gene3D" id="1.25.40.10">
    <property type="entry name" value="Tetratricopeptide repeat domain"/>
    <property type="match status" value="2"/>
</dbReference>